<organism evidence="2 3">
    <name type="scientific">Microbacterium album</name>
    <dbReference type="NCBI Taxonomy" id="2053191"/>
    <lineage>
        <taxon>Bacteria</taxon>
        <taxon>Bacillati</taxon>
        <taxon>Actinomycetota</taxon>
        <taxon>Actinomycetes</taxon>
        <taxon>Micrococcales</taxon>
        <taxon>Microbacteriaceae</taxon>
        <taxon>Microbacterium</taxon>
    </lineage>
</organism>
<dbReference type="GO" id="GO:0016491">
    <property type="term" value="F:oxidoreductase activity"/>
    <property type="evidence" value="ECO:0007669"/>
    <property type="project" value="InterPro"/>
</dbReference>
<evidence type="ECO:0000313" key="3">
    <source>
        <dbReference type="Proteomes" id="UP000657592"/>
    </source>
</evidence>
<protein>
    <submittedName>
        <fullName evidence="2">Ethyl tert-butyl ether degradation protein EthD</fullName>
    </submittedName>
</protein>
<evidence type="ECO:0000313" key="2">
    <source>
        <dbReference type="EMBL" id="GGH44698.1"/>
    </source>
</evidence>
<dbReference type="Gene3D" id="3.30.70.100">
    <property type="match status" value="1"/>
</dbReference>
<comment type="caution">
    <text evidence="2">The sequence shown here is derived from an EMBL/GenBank/DDBJ whole genome shotgun (WGS) entry which is preliminary data.</text>
</comment>
<dbReference type="SUPFAM" id="SSF54909">
    <property type="entry name" value="Dimeric alpha+beta barrel"/>
    <property type="match status" value="1"/>
</dbReference>
<dbReference type="RefSeq" id="WP_188756095.1">
    <property type="nucleotide sequence ID" value="NZ_BMJY01000007.1"/>
</dbReference>
<dbReference type="PANTHER" id="PTHR40260:SF2">
    <property type="entry name" value="BLR8190 PROTEIN"/>
    <property type="match status" value="1"/>
</dbReference>
<dbReference type="InterPro" id="IPR011008">
    <property type="entry name" value="Dimeric_a/b-barrel"/>
</dbReference>
<sequence>MHKLIVLYPHPADPEAFASYYEGTHLPLAAKLPGMLAWRYTLDVHAAAGDSPYFAIFEADFPDARTLGAALESPEGQAVSADVPNYAPPGTIVLDYEVKGG</sequence>
<keyword evidence="3" id="KW-1185">Reference proteome</keyword>
<name>A0A917IFH0_9MICO</name>
<dbReference type="EMBL" id="BMJY01000007">
    <property type="protein sequence ID" value="GGH44698.1"/>
    <property type="molecule type" value="Genomic_DNA"/>
</dbReference>
<dbReference type="NCBIfam" id="TIGR02118">
    <property type="entry name" value="EthD family reductase"/>
    <property type="match status" value="1"/>
</dbReference>
<accession>A0A917IFH0</accession>
<reference evidence="2" key="1">
    <citation type="journal article" date="2014" name="Int. J. Syst. Evol. Microbiol.">
        <title>Complete genome sequence of Corynebacterium casei LMG S-19264T (=DSM 44701T), isolated from a smear-ripened cheese.</title>
        <authorList>
            <consortium name="US DOE Joint Genome Institute (JGI-PGF)"/>
            <person name="Walter F."/>
            <person name="Albersmeier A."/>
            <person name="Kalinowski J."/>
            <person name="Ruckert C."/>
        </authorList>
    </citation>
    <scope>NUCLEOTIDE SEQUENCE</scope>
    <source>
        <strain evidence="2">CGMCC 1.15794</strain>
    </source>
</reference>
<feature type="domain" description="EthD" evidence="1">
    <location>
        <begin position="11"/>
        <end position="87"/>
    </location>
</feature>
<reference evidence="2" key="2">
    <citation type="submission" date="2020-09" db="EMBL/GenBank/DDBJ databases">
        <authorList>
            <person name="Sun Q."/>
            <person name="Zhou Y."/>
        </authorList>
    </citation>
    <scope>NUCLEOTIDE SEQUENCE</scope>
    <source>
        <strain evidence="2">CGMCC 1.15794</strain>
    </source>
</reference>
<gene>
    <name evidence="2" type="ORF">GCM10010921_19540</name>
</gene>
<dbReference type="Proteomes" id="UP000657592">
    <property type="component" value="Unassembled WGS sequence"/>
</dbReference>
<dbReference type="InterPro" id="IPR009799">
    <property type="entry name" value="EthD_dom"/>
</dbReference>
<dbReference type="AlphaFoldDB" id="A0A917IFH0"/>
<dbReference type="Pfam" id="PF07110">
    <property type="entry name" value="EthD"/>
    <property type="match status" value="1"/>
</dbReference>
<proteinExistence type="predicted"/>
<evidence type="ECO:0000259" key="1">
    <source>
        <dbReference type="Pfam" id="PF07110"/>
    </source>
</evidence>
<dbReference type="PANTHER" id="PTHR40260">
    <property type="entry name" value="BLR8190 PROTEIN"/>
    <property type="match status" value="1"/>
</dbReference>